<dbReference type="VEuPathDB" id="FungiDB:A1O9_12976"/>
<proteinExistence type="predicted"/>
<dbReference type="GeneID" id="25287870"/>
<dbReference type="RefSeq" id="XP_013253560.1">
    <property type="nucleotide sequence ID" value="XM_013398106.1"/>
</dbReference>
<dbReference type="EMBL" id="AMGV01000038">
    <property type="protein sequence ID" value="KEF50970.1"/>
    <property type="molecule type" value="Genomic_DNA"/>
</dbReference>
<dbReference type="AlphaFoldDB" id="A0A072P5S6"/>
<name>A0A072P5S6_9EURO</name>
<keyword evidence="2" id="KW-1185">Reference proteome</keyword>
<gene>
    <name evidence="1" type="ORF">A1O9_12976</name>
</gene>
<dbReference type="Proteomes" id="UP000027920">
    <property type="component" value="Unassembled WGS sequence"/>
</dbReference>
<organism evidence="1 2">
    <name type="scientific">Exophiala aquamarina CBS 119918</name>
    <dbReference type="NCBI Taxonomy" id="1182545"/>
    <lineage>
        <taxon>Eukaryota</taxon>
        <taxon>Fungi</taxon>
        <taxon>Dikarya</taxon>
        <taxon>Ascomycota</taxon>
        <taxon>Pezizomycotina</taxon>
        <taxon>Eurotiomycetes</taxon>
        <taxon>Chaetothyriomycetidae</taxon>
        <taxon>Chaetothyriales</taxon>
        <taxon>Herpotrichiellaceae</taxon>
        <taxon>Exophiala</taxon>
    </lineage>
</organism>
<comment type="caution">
    <text evidence="1">The sequence shown here is derived from an EMBL/GenBank/DDBJ whole genome shotgun (WGS) entry which is preliminary data.</text>
</comment>
<dbReference type="HOGENOM" id="CLU_2960744_0_0_1"/>
<sequence length="59" mass="6711">MSRNRVNRDAPGVIIRAYTVKRNIRYNVVRVTSSGKKTAGGVRVEVEDEVVRVVLRLEK</sequence>
<protein>
    <submittedName>
        <fullName evidence="1">Uncharacterized protein</fullName>
    </submittedName>
</protein>
<evidence type="ECO:0000313" key="2">
    <source>
        <dbReference type="Proteomes" id="UP000027920"/>
    </source>
</evidence>
<evidence type="ECO:0000313" key="1">
    <source>
        <dbReference type="EMBL" id="KEF50970.1"/>
    </source>
</evidence>
<reference evidence="1 2" key="1">
    <citation type="submission" date="2013-03" db="EMBL/GenBank/DDBJ databases">
        <title>The Genome Sequence of Exophiala aquamarina CBS 119918.</title>
        <authorList>
            <consortium name="The Broad Institute Genomics Platform"/>
            <person name="Cuomo C."/>
            <person name="de Hoog S."/>
            <person name="Gorbushina A."/>
            <person name="Walker B."/>
            <person name="Young S.K."/>
            <person name="Zeng Q."/>
            <person name="Gargeya S."/>
            <person name="Fitzgerald M."/>
            <person name="Haas B."/>
            <person name="Abouelleil A."/>
            <person name="Allen A.W."/>
            <person name="Alvarado L."/>
            <person name="Arachchi H.M."/>
            <person name="Berlin A.M."/>
            <person name="Chapman S.B."/>
            <person name="Gainer-Dewar J."/>
            <person name="Goldberg J."/>
            <person name="Griggs A."/>
            <person name="Gujja S."/>
            <person name="Hansen M."/>
            <person name="Howarth C."/>
            <person name="Imamovic A."/>
            <person name="Ireland A."/>
            <person name="Larimer J."/>
            <person name="McCowan C."/>
            <person name="Murphy C."/>
            <person name="Pearson M."/>
            <person name="Poon T.W."/>
            <person name="Priest M."/>
            <person name="Roberts A."/>
            <person name="Saif S."/>
            <person name="Shea T."/>
            <person name="Sisk P."/>
            <person name="Sykes S."/>
            <person name="Wortman J."/>
            <person name="Nusbaum C."/>
            <person name="Birren B."/>
        </authorList>
    </citation>
    <scope>NUCLEOTIDE SEQUENCE [LARGE SCALE GENOMIC DNA]</scope>
    <source>
        <strain evidence="1 2">CBS 119918</strain>
    </source>
</reference>
<accession>A0A072P5S6</accession>